<dbReference type="EMBL" id="QRAS01000001">
    <property type="protein sequence ID" value="RDL12122.1"/>
    <property type="molecule type" value="Genomic_DNA"/>
</dbReference>
<evidence type="ECO:0000313" key="2">
    <source>
        <dbReference type="Proteomes" id="UP000254912"/>
    </source>
</evidence>
<protein>
    <submittedName>
        <fullName evidence="1">Uncharacterized protein</fullName>
    </submittedName>
</protein>
<accession>A0A288Q8R6</accession>
<dbReference type="AlphaFoldDB" id="A0A288Q8R6"/>
<organism evidence="1 2">
    <name type="scientific">Weissella soli</name>
    <dbReference type="NCBI Taxonomy" id="155866"/>
    <lineage>
        <taxon>Bacteria</taxon>
        <taxon>Bacillati</taxon>
        <taxon>Bacillota</taxon>
        <taxon>Bacilli</taxon>
        <taxon>Lactobacillales</taxon>
        <taxon>Lactobacillaceae</taxon>
        <taxon>Weissella</taxon>
    </lineage>
</organism>
<dbReference type="GeneID" id="94546120"/>
<dbReference type="Proteomes" id="UP000254912">
    <property type="component" value="Unassembled WGS sequence"/>
</dbReference>
<reference evidence="1 2" key="1">
    <citation type="submission" date="2018-07" db="EMBL/GenBank/DDBJ databases">
        <title>Genomic Encyclopedia of Type Strains, Phase III (KMG-III): the genomes of soil and plant-associated and newly described type strains.</title>
        <authorList>
            <person name="Whitman W."/>
        </authorList>
    </citation>
    <scope>NUCLEOTIDE SEQUENCE [LARGE SCALE GENOMIC DNA]</scope>
    <source>
        <strain evidence="1 2">CECT 7031</strain>
    </source>
</reference>
<name>A0A288Q8R6_9LACO</name>
<gene>
    <name evidence="1" type="ORF">DFP99_0553</name>
</gene>
<keyword evidence="2" id="KW-1185">Reference proteome</keyword>
<dbReference type="RefSeq" id="WP_070230174.1">
    <property type="nucleotide sequence ID" value="NZ_BJYO01000002.1"/>
</dbReference>
<dbReference type="KEGG" id="wso:WSWS_00923"/>
<proteinExistence type="predicted"/>
<evidence type="ECO:0000313" key="1">
    <source>
        <dbReference type="EMBL" id="RDL12122.1"/>
    </source>
</evidence>
<comment type="caution">
    <text evidence="1">The sequence shown here is derived from an EMBL/GenBank/DDBJ whole genome shotgun (WGS) entry which is preliminary data.</text>
</comment>
<dbReference type="Gene3D" id="2.60.520.10">
    <property type="entry name" value="Phage fibre proteins"/>
    <property type="match status" value="1"/>
</dbReference>
<sequence length="269" mass="28613">MTITMYQADRNFVTPVNDASLYSALARDTSAVINRGDRFKTSVNGLTITVGTGQAIIQGRLVEIIDPEVLVLPANSSGTIALVVDLSQDNDVSGTVGDVDYAVTVNQVYLSAVSGTITQDDLNNGGVIYELPLANFTSTATTASLTTTSSLLHQPIIGRPTLLANYKQYPGGEPLLLYKSGNVVTLSGAITNKYDVSTSVGSDPMFTLPAGFIPPYSYRTVQQGTGMNRFMLTVNTDGQAYNARYGAGSNVKIPKGSWLNVFATYTVIN</sequence>